<comment type="caution">
    <text evidence="2">The sequence shown here is derived from an EMBL/GenBank/DDBJ whole genome shotgun (WGS) entry which is preliminary data.</text>
</comment>
<evidence type="ECO:0000313" key="3">
    <source>
        <dbReference type="Proteomes" id="UP000518300"/>
    </source>
</evidence>
<sequence>MKALLTSLSVVVALLAASRAHAIDAAACTLQSTSRLDALLNPVRGSDERFFTNSSGPPNILIILDTSGSMAQWPMAWSNENAHSYTTDSTGADAGCRQPNINALNYDPNIAYPRLWLSLENQLSPWFDPTKFYRFDGQGSGGQVSFGMGRNPVRFDQDPPDTTITTSVSAACGNLIGNQNQAARTACQTCLERRGYFQWTSSQRVATGNFLNFYSPRGHSAVNVISQVIRDSPKTRFGIVTFSSGNRPTNEDTAGRPSTSPVQWSGLDVVRFAPFGPSCSQANDLAARNAHREELLYRMKNGLQFNTNTPLTQALWGASYYFRTSTPQNDDPFEDWFGNGYLSNTGFNDEAAPGRASSCFQCSFNAMILLTDGEPNEPSHGGAQIPQAVRDLDVPCDDCAAAGTGDTSGGSRSHIHRIARWMWMNGHDLRPELPGEQHVATYTVGFALTNTQALNLLRATADVGGGRFFAATNSSQLKTALQSIVDDVQNRNISFAAAALSSFQTGSATLSALMPRLAPEAGSSAWRGDLWRFNQFNEFVENVDKNGDNDLADIFVVDQDNDIVVEDTTGRFVKDGTTTAAKHFWEARSHLRARNRATRNILTVTDTNQDGLLGEGDIPIAFTAQNMQQLKDYLGIVGTPACPKLERLLPPQVEPGSLLTGLRLTPTQAATAVGHPAPTWMDMLAGQRWLDDLCVRVLIEYVRGQDLADENGNGNRTETRQSVLGDIFHSSPVVVEPPMDKFLCDMGLSTQCVRTLYSDGQGTPATPLERKDVSRCGVNVNMDAYEQYAFKYRRRDKLVLVGANDGMVHAFRDSAAGNETCERGLPFSTYAPASGEEVWAFIPPDLLPRLHEMALGHQYFVDGDIMVRDIWADGSGSQSAADSRKQADEFHTLAVVAEGRGGVHYLALELTMQDDTTFGPPRLRWMFPQPASQEAALFGKTLLSVSPRPPPIGPLLVKAPAGQTGAVVRYGTPTEERWMVALSGGWSPGMEKGRGVYLVDAWNLKVPRRNDNLWWKFEYDPNASNDQDRPARNLTHSVVAPVGMVDYGVGGAVQPDGFFDTAVFGDMRGQLWVARMSQPGEPDSSGLIQNWTAARAFQMDRDATATAGGHNILRTWPFYYLPSVTIQPDTGMLRALIGTGDRYAMLDDKAGICRFDNLQACAKYNCGHVEVDYRLERLGRNITQAQQVWGAGDIRQALLTTTPANNPPCGLPGETVVKAEFRQYDVRSCPGAAQDFDQLSTARVECGRDSAGNFRCLNQASAAPNYTDLDITRNDAALGKNRFYGIRVYGGPGQTFQEHLTTSATGMKTAQQFDDLRLTDRTATNPTSGDLLDVTDVTCTSETHCTLGGQQTAGAAPDGPGWMLEYSGMEHKTAGGASTVASCSLWNVLYPATGAACDNTSARARFFQGHYLTGLPTCASSFENARFQERAVLAPPPEPATAVMVSKATGKVRYSVLVQEPGKRQATSVDVAEESDVLQNVYELPLTHEQHECRHEDPARCVAAP</sequence>
<dbReference type="Proteomes" id="UP000518300">
    <property type="component" value="Unassembled WGS sequence"/>
</dbReference>
<reference evidence="2 3" key="1">
    <citation type="submission" date="2020-04" db="EMBL/GenBank/DDBJ databases">
        <title>Draft genome of Pyxidicoccus fallax type strain.</title>
        <authorList>
            <person name="Whitworth D.E."/>
        </authorList>
    </citation>
    <scope>NUCLEOTIDE SEQUENCE [LARGE SCALE GENOMIC DNA]</scope>
    <source>
        <strain evidence="2 3">DSM 14698</strain>
    </source>
</reference>
<evidence type="ECO:0000256" key="1">
    <source>
        <dbReference type="SAM" id="SignalP"/>
    </source>
</evidence>
<dbReference type="EMBL" id="JABBJJ010000102">
    <property type="protein sequence ID" value="NMO17558.1"/>
    <property type="molecule type" value="Genomic_DNA"/>
</dbReference>
<protein>
    <submittedName>
        <fullName evidence="2">Pilus assembly protein PilY</fullName>
    </submittedName>
</protein>
<dbReference type="Gene3D" id="3.40.50.410">
    <property type="entry name" value="von Willebrand factor, type A domain"/>
    <property type="match status" value="1"/>
</dbReference>
<dbReference type="RefSeq" id="WP_169346837.1">
    <property type="nucleotide sequence ID" value="NZ_JABBJJ010000102.1"/>
</dbReference>
<keyword evidence="3" id="KW-1185">Reference proteome</keyword>
<dbReference type="SUPFAM" id="SSF53300">
    <property type="entry name" value="vWA-like"/>
    <property type="match status" value="1"/>
</dbReference>
<evidence type="ECO:0000313" key="2">
    <source>
        <dbReference type="EMBL" id="NMO17558.1"/>
    </source>
</evidence>
<proteinExistence type="predicted"/>
<organism evidence="2 3">
    <name type="scientific">Pyxidicoccus fallax</name>
    <dbReference type="NCBI Taxonomy" id="394095"/>
    <lineage>
        <taxon>Bacteria</taxon>
        <taxon>Pseudomonadati</taxon>
        <taxon>Myxococcota</taxon>
        <taxon>Myxococcia</taxon>
        <taxon>Myxococcales</taxon>
        <taxon>Cystobacterineae</taxon>
        <taxon>Myxococcaceae</taxon>
        <taxon>Pyxidicoccus</taxon>
    </lineage>
</organism>
<gene>
    <name evidence="2" type="ORF">HG543_22220</name>
</gene>
<dbReference type="InterPro" id="IPR036465">
    <property type="entry name" value="vWFA_dom_sf"/>
</dbReference>
<name>A0A848LIM4_9BACT</name>
<feature type="chain" id="PRO_5032312200" evidence="1">
    <location>
        <begin position="23"/>
        <end position="1505"/>
    </location>
</feature>
<feature type="signal peptide" evidence="1">
    <location>
        <begin position="1"/>
        <end position="22"/>
    </location>
</feature>
<accession>A0A848LIM4</accession>
<keyword evidence="1" id="KW-0732">Signal</keyword>